<sequence>MKEVAPGPVAVLVSGWALVGIATALVVARLYLRLKIQRRRVMVSDIVMSASWIAGIATTAFTIVFARLDALDPRTETTMQNFPGNPENIQKIFKVERTTELSRGNADKS</sequence>
<keyword evidence="1" id="KW-0472">Membrane</keyword>
<organism evidence="2 3">
    <name type="scientific">Cylindrodendrum hubeiense</name>
    <dbReference type="NCBI Taxonomy" id="595255"/>
    <lineage>
        <taxon>Eukaryota</taxon>
        <taxon>Fungi</taxon>
        <taxon>Dikarya</taxon>
        <taxon>Ascomycota</taxon>
        <taxon>Pezizomycotina</taxon>
        <taxon>Sordariomycetes</taxon>
        <taxon>Hypocreomycetidae</taxon>
        <taxon>Hypocreales</taxon>
        <taxon>Nectriaceae</taxon>
        <taxon>Cylindrodendrum</taxon>
    </lineage>
</organism>
<dbReference type="EMBL" id="JAANBB010000008">
    <property type="protein sequence ID" value="KAF7556936.1"/>
    <property type="molecule type" value="Genomic_DNA"/>
</dbReference>
<reference evidence="2" key="1">
    <citation type="submission" date="2020-03" db="EMBL/GenBank/DDBJ databases">
        <title>Draft Genome Sequence of Cylindrodendrum hubeiense.</title>
        <authorList>
            <person name="Buettner E."/>
            <person name="Kellner H."/>
        </authorList>
    </citation>
    <scope>NUCLEOTIDE SEQUENCE</scope>
    <source>
        <strain evidence="2">IHI 201604</strain>
    </source>
</reference>
<evidence type="ECO:0000313" key="3">
    <source>
        <dbReference type="Proteomes" id="UP000722485"/>
    </source>
</evidence>
<accession>A0A9P5HFL0</accession>
<dbReference type="AlphaFoldDB" id="A0A9P5HFL0"/>
<keyword evidence="3" id="KW-1185">Reference proteome</keyword>
<comment type="caution">
    <text evidence="2">The sequence shown here is derived from an EMBL/GenBank/DDBJ whole genome shotgun (WGS) entry which is preliminary data.</text>
</comment>
<gene>
    <name evidence="2" type="ORF">G7Z17_g1019</name>
</gene>
<protein>
    <submittedName>
        <fullName evidence="2">Uncharacterized protein</fullName>
    </submittedName>
</protein>
<dbReference type="OrthoDB" id="5273647at2759"/>
<feature type="transmembrane region" description="Helical" evidence="1">
    <location>
        <begin position="44"/>
        <end position="66"/>
    </location>
</feature>
<proteinExistence type="predicted"/>
<feature type="transmembrane region" description="Helical" evidence="1">
    <location>
        <begin position="12"/>
        <end position="32"/>
    </location>
</feature>
<dbReference type="Proteomes" id="UP000722485">
    <property type="component" value="Unassembled WGS sequence"/>
</dbReference>
<name>A0A9P5HFL0_9HYPO</name>
<keyword evidence="1" id="KW-1133">Transmembrane helix</keyword>
<evidence type="ECO:0000313" key="2">
    <source>
        <dbReference type="EMBL" id="KAF7556936.1"/>
    </source>
</evidence>
<keyword evidence="1" id="KW-0812">Transmembrane</keyword>
<evidence type="ECO:0000256" key="1">
    <source>
        <dbReference type="SAM" id="Phobius"/>
    </source>
</evidence>